<dbReference type="PROSITE" id="PS50929">
    <property type="entry name" value="ABC_TM1F"/>
    <property type="match status" value="1"/>
</dbReference>
<dbReference type="InterPro" id="IPR011527">
    <property type="entry name" value="ABC1_TM_dom"/>
</dbReference>
<keyword evidence="11" id="KW-1185">Reference proteome</keyword>
<feature type="transmembrane region" description="Helical" evidence="7">
    <location>
        <begin position="153"/>
        <end position="171"/>
    </location>
</feature>
<feature type="transmembrane region" description="Helical" evidence="7">
    <location>
        <begin position="38"/>
        <end position="59"/>
    </location>
</feature>
<dbReference type="SMART" id="SM00382">
    <property type="entry name" value="AAA"/>
    <property type="match status" value="1"/>
</dbReference>
<keyword evidence="5 7" id="KW-1133">Transmembrane helix</keyword>
<dbReference type="SUPFAM" id="SSF90123">
    <property type="entry name" value="ABC transporter transmembrane region"/>
    <property type="match status" value="1"/>
</dbReference>
<sequence length="586" mass="60070">MSGTDGAQPAPGVRLPLATGREVRRVIGTYVRDRRGPAVATVALAALASAAGLVAPWAVGRIVDTVLTGGEPGAVVASAVLVGAAGLLGAVLTAVSAALVVRIGQHVLARLREQTVSSALRLPAGELEESGRGDLLSRVGDDVGVVADVVTRLLAPLVGALLTVALTVAGLVALDPWLAVAGLTALPVYALSLRWYLPRAGRRYAAERAAFADRAEALVSTLDGLRTVRAYGAETAHAERITASSARARDISRDVLWFGTAWGKWMNIAELVGLASIVAVGFAVVAAGTATVGEVTAAALYFHRMFNPIGMIMMSFDELQSAVASLSRIVGVVTAAPEPTPAPAQRPTGEVLARGVSHRYASAEVLHDVTVALAAGERVALVGPSGAGKSTLAVLLAGLAAPSAGEVTVGGTPVERFGSASPKPVVLVSQEAHVFAGPLADDLRLARPDATDDEIERALKTTGADAWVAALPQGARTVVGELGHSLTPEQAAQVALARALLADPVVVVLDEATAESGSRSATRLEDAADAVLDGRTGLVVAHRLRQASRADRILVMADGRVVEAGSHEELLAAGGHYAELWAAWQV</sequence>
<keyword evidence="2 7" id="KW-0812">Transmembrane</keyword>
<dbReference type="InterPro" id="IPR039421">
    <property type="entry name" value="Type_1_exporter"/>
</dbReference>
<dbReference type="Pfam" id="PF00005">
    <property type="entry name" value="ABC_tran"/>
    <property type="match status" value="1"/>
</dbReference>
<evidence type="ECO:0000259" key="9">
    <source>
        <dbReference type="PROSITE" id="PS50929"/>
    </source>
</evidence>
<accession>A0ABT1A6E1</accession>
<evidence type="ECO:0000256" key="3">
    <source>
        <dbReference type="ARBA" id="ARBA00022741"/>
    </source>
</evidence>
<comment type="caution">
    <text evidence="10">The sequence shown here is derived from an EMBL/GenBank/DDBJ whole genome shotgun (WGS) entry which is preliminary data.</text>
</comment>
<organism evidence="10 11">
    <name type="scientific">Pseudonocardia humida</name>
    <dbReference type="NCBI Taxonomy" id="2800819"/>
    <lineage>
        <taxon>Bacteria</taxon>
        <taxon>Bacillati</taxon>
        <taxon>Actinomycetota</taxon>
        <taxon>Actinomycetes</taxon>
        <taxon>Pseudonocardiales</taxon>
        <taxon>Pseudonocardiaceae</taxon>
        <taxon>Pseudonocardia</taxon>
    </lineage>
</organism>
<dbReference type="PROSITE" id="PS50893">
    <property type="entry name" value="ABC_TRANSPORTER_2"/>
    <property type="match status" value="1"/>
</dbReference>
<feature type="transmembrane region" description="Helical" evidence="7">
    <location>
        <begin position="177"/>
        <end position="197"/>
    </location>
</feature>
<dbReference type="Proteomes" id="UP001165283">
    <property type="component" value="Unassembled WGS sequence"/>
</dbReference>
<feature type="transmembrane region" description="Helical" evidence="7">
    <location>
        <begin position="271"/>
        <end position="302"/>
    </location>
</feature>
<feature type="domain" description="ABC transmembrane type-1" evidence="9">
    <location>
        <begin position="39"/>
        <end position="321"/>
    </location>
</feature>
<dbReference type="RefSeq" id="WP_252442700.1">
    <property type="nucleotide sequence ID" value="NZ_JAGSOV010000056.1"/>
</dbReference>
<dbReference type="InterPro" id="IPR027417">
    <property type="entry name" value="P-loop_NTPase"/>
</dbReference>
<feature type="domain" description="ABC transporter" evidence="8">
    <location>
        <begin position="351"/>
        <end position="583"/>
    </location>
</feature>
<dbReference type="Pfam" id="PF00664">
    <property type="entry name" value="ABC_membrane"/>
    <property type="match status" value="1"/>
</dbReference>
<evidence type="ECO:0000259" key="8">
    <source>
        <dbReference type="PROSITE" id="PS50893"/>
    </source>
</evidence>
<evidence type="ECO:0000256" key="2">
    <source>
        <dbReference type="ARBA" id="ARBA00022692"/>
    </source>
</evidence>
<evidence type="ECO:0000256" key="1">
    <source>
        <dbReference type="ARBA" id="ARBA00004651"/>
    </source>
</evidence>
<dbReference type="Gene3D" id="3.40.50.300">
    <property type="entry name" value="P-loop containing nucleotide triphosphate hydrolases"/>
    <property type="match status" value="1"/>
</dbReference>
<evidence type="ECO:0000313" key="10">
    <source>
        <dbReference type="EMBL" id="MCO1658585.1"/>
    </source>
</evidence>
<name>A0ABT1A6E1_9PSEU</name>
<keyword evidence="3" id="KW-0547">Nucleotide-binding</keyword>
<reference evidence="10" key="1">
    <citation type="submission" date="2021-04" db="EMBL/GenBank/DDBJ databases">
        <title>Pseudonocardia sp. nov., isolated from sandy soil of mangrove forest.</title>
        <authorList>
            <person name="Zan Z."/>
            <person name="Huang R."/>
            <person name="Liu W."/>
        </authorList>
    </citation>
    <scope>NUCLEOTIDE SEQUENCE</scope>
    <source>
        <strain evidence="10">S2-4</strain>
    </source>
</reference>
<dbReference type="Gene3D" id="1.20.1560.10">
    <property type="entry name" value="ABC transporter type 1, transmembrane domain"/>
    <property type="match status" value="1"/>
</dbReference>
<dbReference type="PANTHER" id="PTHR43394">
    <property type="entry name" value="ATP-DEPENDENT PERMEASE MDL1, MITOCHONDRIAL"/>
    <property type="match status" value="1"/>
</dbReference>
<gene>
    <name evidence="10" type="ORF">KDL28_26320</name>
</gene>
<dbReference type="InterPro" id="IPR036640">
    <property type="entry name" value="ABC1_TM_sf"/>
</dbReference>
<dbReference type="SUPFAM" id="SSF52540">
    <property type="entry name" value="P-loop containing nucleoside triphosphate hydrolases"/>
    <property type="match status" value="1"/>
</dbReference>
<evidence type="ECO:0000256" key="5">
    <source>
        <dbReference type="ARBA" id="ARBA00022989"/>
    </source>
</evidence>
<protein>
    <submittedName>
        <fullName evidence="10">ABC transporter ATP-binding protein</fullName>
    </submittedName>
</protein>
<evidence type="ECO:0000256" key="6">
    <source>
        <dbReference type="ARBA" id="ARBA00023136"/>
    </source>
</evidence>
<keyword evidence="4 10" id="KW-0067">ATP-binding</keyword>
<feature type="transmembrane region" description="Helical" evidence="7">
    <location>
        <begin position="79"/>
        <end position="101"/>
    </location>
</feature>
<evidence type="ECO:0000256" key="4">
    <source>
        <dbReference type="ARBA" id="ARBA00022840"/>
    </source>
</evidence>
<keyword evidence="6 7" id="KW-0472">Membrane</keyword>
<dbReference type="EMBL" id="JAGSOV010000056">
    <property type="protein sequence ID" value="MCO1658585.1"/>
    <property type="molecule type" value="Genomic_DNA"/>
</dbReference>
<dbReference type="InterPro" id="IPR003439">
    <property type="entry name" value="ABC_transporter-like_ATP-bd"/>
</dbReference>
<comment type="subcellular location">
    <subcellularLocation>
        <location evidence="1">Cell membrane</location>
        <topology evidence="1">Multi-pass membrane protein</topology>
    </subcellularLocation>
</comment>
<dbReference type="PANTHER" id="PTHR43394:SF1">
    <property type="entry name" value="ATP-BINDING CASSETTE SUB-FAMILY B MEMBER 10, MITOCHONDRIAL"/>
    <property type="match status" value="1"/>
</dbReference>
<evidence type="ECO:0000313" key="11">
    <source>
        <dbReference type="Proteomes" id="UP001165283"/>
    </source>
</evidence>
<proteinExistence type="predicted"/>
<dbReference type="CDD" id="cd07346">
    <property type="entry name" value="ABC_6TM_exporters"/>
    <property type="match status" value="1"/>
</dbReference>
<dbReference type="InterPro" id="IPR003593">
    <property type="entry name" value="AAA+_ATPase"/>
</dbReference>
<evidence type="ECO:0000256" key="7">
    <source>
        <dbReference type="SAM" id="Phobius"/>
    </source>
</evidence>
<dbReference type="GO" id="GO:0005524">
    <property type="term" value="F:ATP binding"/>
    <property type="evidence" value="ECO:0007669"/>
    <property type="project" value="UniProtKB-KW"/>
</dbReference>